<evidence type="ECO:0000256" key="1">
    <source>
        <dbReference type="ARBA" id="ARBA00004123"/>
    </source>
</evidence>
<evidence type="ECO:0000256" key="5">
    <source>
        <dbReference type="ARBA" id="ARBA00022454"/>
    </source>
</evidence>
<dbReference type="PANTHER" id="PTHR14513:SF4">
    <property type="entry name" value="PROTECTION OF TELOMERES PROTEIN 1"/>
    <property type="match status" value="1"/>
</dbReference>
<evidence type="ECO:0000313" key="11">
    <source>
        <dbReference type="Proteomes" id="UP001415857"/>
    </source>
</evidence>
<dbReference type="SMART" id="SM00976">
    <property type="entry name" value="Telo_bind"/>
    <property type="match status" value="1"/>
</dbReference>
<dbReference type="GO" id="GO:0000783">
    <property type="term" value="C:nuclear telomere cap complex"/>
    <property type="evidence" value="ECO:0007669"/>
    <property type="project" value="TreeGrafter"/>
</dbReference>
<sequence>MNRSNRFVQLKDLVYHVEKKVNIMGVVMEFSIPRKSKGTDYVSVLKIVDESRQSPELSVNMFTGTSDELPRIKSYGDLIVLYRVTIKNHDGELYALFNKKASSFALLDGKFSVGIYPYQDSTGCSSLDFDKPLITDLRKWRLSSQFHPGTSVYLLSLKDIKEREYFDLVCKVLHICEVSNDIYMLLVWDGTDVPPLSSQMTSLQPEIESLPLPRDIMSTFPCLGTIFRVIADQAYEKLGQHFHGINKWVRFRNITCEVRSGLWYGLLTPSSKVRLLSNMDPTVSDRRRNYSDRFREQGGVPLWTSPSSSSLTEWQLLVILSETPGAISYIVLLIVLALQQILAEN</sequence>
<evidence type="ECO:0000256" key="4">
    <source>
        <dbReference type="ARBA" id="ARBA00015253"/>
    </source>
</evidence>
<evidence type="ECO:0000313" key="10">
    <source>
        <dbReference type="EMBL" id="KAK9289118.1"/>
    </source>
</evidence>
<dbReference type="GO" id="GO:0098505">
    <property type="term" value="F:G-rich strand telomeric DNA binding"/>
    <property type="evidence" value="ECO:0007669"/>
    <property type="project" value="TreeGrafter"/>
</dbReference>
<dbReference type="SUPFAM" id="SSF50249">
    <property type="entry name" value="Nucleic acid-binding proteins"/>
    <property type="match status" value="2"/>
</dbReference>
<keyword evidence="8" id="KW-0539">Nucleus</keyword>
<name>A0AAP0X7G1_LIQFO</name>
<dbReference type="EMBL" id="JBBPBK010000003">
    <property type="protein sequence ID" value="KAK9289118.1"/>
    <property type="molecule type" value="Genomic_DNA"/>
</dbReference>
<keyword evidence="5" id="KW-0158">Chromosome</keyword>
<evidence type="ECO:0000256" key="2">
    <source>
        <dbReference type="ARBA" id="ARBA00004574"/>
    </source>
</evidence>
<keyword evidence="6" id="KW-0779">Telomere</keyword>
<feature type="domain" description="Telomeric single stranded DNA binding POT1/Cdc13" evidence="9">
    <location>
        <begin position="7"/>
        <end position="142"/>
    </location>
</feature>
<reference evidence="10 11" key="1">
    <citation type="journal article" date="2024" name="Plant J.">
        <title>Genome sequences and population genomics reveal climatic adaptation and genomic divergence between two closely related sweetgum species.</title>
        <authorList>
            <person name="Xu W.Q."/>
            <person name="Ren C.Q."/>
            <person name="Zhang X.Y."/>
            <person name="Comes H.P."/>
            <person name="Liu X.H."/>
            <person name="Li Y.G."/>
            <person name="Kettle C.J."/>
            <person name="Jalonen R."/>
            <person name="Gaisberger H."/>
            <person name="Ma Y.Z."/>
            <person name="Qiu Y.X."/>
        </authorList>
    </citation>
    <scope>NUCLEOTIDE SEQUENCE [LARGE SCALE GENOMIC DNA]</scope>
    <source>
        <strain evidence="10">Hangzhou</strain>
    </source>
</reference>
<dbReference type="AlphaFoldDB" id="A0AAP0X7G1"/>
<dbReference type="PANTHER" id="PTHR14513">
    <property type="entry name" value="PROTECTION OF TELOMERES 1"/>
    <property type="match status" value="1"/>
</dbReference>
<keyword evidence="7" id="KW-0238">DNA-binding</keyword>
<dbReference type="InterPro" id="IPR012340">
    <property type="entry name" value="NA-bd_OB-fold"/>
</dbReference>
<proteinExistence type="inferred from homology"/>
<accession>A0AAP0X7G1</accession>
<dbReference type="GO" id="GO:0016233">
    <property type="term" value="P:telomere capping"/>
    <property type="evidence" value="ECO:0007669"/>
    <property type="project" value="TreeGrafter"/>
</dbReference>
<keyword evidence="11" id="KW-1185">Reference proteome</keyword>
<evidence type="ECO:0000259" key="9">
    <source>
        <dbReference type="SMART" id="SM00976"/>
    </source>
</evidence>
<dbReference type="Gene3D" id="2.40.50.140">
    <property type="entry name" value="Nucleic acid-binding proteins"/>
    <property type="match status" value="2"/>
</dbReference>
<dbReference type="InterPro" id="IPR028389">
    <property type="entry name" value="POT1"/>
</dbReference>
<dbReference type="Pfam" id="PF16686">
    <property type="entry name" value="POT1PC"/>
    <property type="match status" value="1"/>
</dbReference>
<dbReference type="InterPro" id="IPR011564">
    <property type="entry name" value="Telomer_end-bd_POT1/Cdc13"/>
</dbReference>
<evidence type="ECO:0000256" key="8">
    <source>
        <dbReference type="ARBA" id="ARBA00023242"/>
    </source>
</evidence>
<dbReference type="Proteomes" id="UP001415857">
    <property type="component" value="Unassembled WGS sequence"/>
</dbReference>
<organism evidence="10 11">
    <name type="scientific">Liquidambar formosana</name>
    <name type="common">Formosan gum</name>
    <dbReference type="NCBI Taxonomy" id="63359"/>
    <lineage>
        <taxon>Eukaryota</taxon>
        <taxon>Viridiplantae</taxon>
        <taxon>Streptophyta</taxon>
        <taxon>Embryophyta</taxon>
        <taxon>Tracheophyta</taxon>
        <taxon>Spermatophyta</taxon>
        <taxon>Magnoliopsida</taxon>
        <taxon>eudicotyledons</taxon>
        <taxon>Gunneridae</taxon>
        <taxon>Pentapetalae</taxon>
        <taxon>Saxifragales</taxon>
        <taxon>Altingiaceae</taxon>
        <taxon>Liquidambar</taxon>
    </lineage>
</organism>
<dbReference type="GO" id="GO:0032210">
    <property type="term" value="P:regulation of telomere maintenance via telomerase"/>
    <property type="evidence" value="ECO:0007669"/>
    <property type="project" value="TreeGrafter"/>
</dbReference>
<gene>
    <name evidence="10" type="ORF">L1049_017591</name>
</gene>
<evidence type="ECO:0000256" key="6">
    <source>
        <dbReference type="ARBA" id="ARBA00022895"/>
    </source>
</evidence>
<evidence type="ECO:0000256" key="7">
    <source>
        <dbReference type="ARBA" id="ARBA00023125"/>
    </source>
</evidence>
<dbReference type="GO" id="GO:0010521">
    <property type="term" value="F:telomerase inhibitor activity"/>
    <property type="evidence" value="ECO:0007669"/>
    <property type="project" value="TreeGrafter"/>
</dbReference>
<comment type="caution">
    <text evidence="10">The sequence shown here is derived from an EMBL/GenBank/DDBJ whole genome shotgun (WGS) entry which is preliminary data.</text>
</comment>
<comment type="similarity">
    <text evidence="3">Belongs to the telombin family.</text>
</comment>
<comment type="subcellular location">
    <subcellularLocation>
        <location evidence="2">Chromosome</location>
        <location evidence="2">Telomere</location>
    </subcellularLocation>
    <subcellularLocation>
        <location evidence="1">Nucleus</location>
    </subcellularLocation>
</comment>
<dbReference type="CDD" id="cd04497">
    <property type="entry name" value="hPOT1_OB1_like"/>
    <property type="match status" value="1"/>
</dbReference>
<dbReference type="Pfam" id="PF02765">
    <property type="entry name" value="POT1"/>
    <property type="match status" value="1"/>
</dbReference>
<evidence type="ECO:0000256" key="3">
    <source>
        <dbReference type="ARBA" id="ARBA00008442"/>
    </source>
</evidence>
<dbReference type="InterPro" id="IPR032042">
    <property type="entry name" value="POT1PC"/>
</dbReference>
<protein>
    <recommendedName>
        <fullName evidence="4">Protection of telomeres protein 1</fullName>
    </recommendedName>
</protein>